<protein>
    <submittedName>
        <fullName evidence="1">Uncharacterized protein</fullName>
    </submittedName>
</protein>
<proteinExistence type="predicted"/>
<sequence length="56" mass="6780">MLEIIIRSVYNEREKFNITAYELFDLRDADSQNPNIFYQFGIMRDDYSPKTAFYTD</sequence>
<evidence type="ECO:0000313" key="2">
    <source>
        <dbReference type="Proteomes" id="UP000480178"/>
    </source>
</evidence>
<dbReference type="RefSeq" id="WP_162444213.1">
    <property type="nucleotide sequence ID" value="NZ_CP048222.1"/>
</dbReference>
<dbReference type="KEGG" id="rhoz:GXP67_16875"/>
<organism evidence="1 2">
    <name type="scientific">Rhodocytophaga rosea</name>
    <dbReference type="NCBI Taxonomy" id="2704465"/>
    <lineage>
        <taxon>Bacteria</taxon>
        <taxon>Pseudomonadati</taxon>
        <taxon>Bacteroidota</taxon>
        <taxon>Cytophagia</taxon>
        <taxon>Cytophagales</taxon>
        <taxon>Rhodocytophagaceae</taxon>
        <taxon>Rhodocytophaga</taxon>
    </lineage>
</organism>
<dbReference type="Proteomes" id="UP000480178">
    <property type="component" value="Chromosome"/>
</dbReference>
<evidence type="ECO:0000313" key="1">
    <source>
        <dbReference type="EMBL" id="QHT68195.1"/>
    </source>
</evidence>
<accession>A0A6C0GJM9</accession>
<dbReference type="EMBL" id="CP048222">
    <property type="protein sequence ID" value="QHT68195.1"/>
    <property type="molecule type" value="Genomic_DNA"/>
</dbReference>
<name>A0A6C0GJM9_9BACT</name>
<reference evidence="1 2" key="1">
    <citation type="submission" date="2020-01" db="EMBL/GenBank/DDBJ databases">
        <authorList>
            <person name="Kim M.K."/>
        </authorList>
    </citation>
    <scope>NUCLEOTIDE SEQUENCE [LARGE SCALE GENOMIC DNA]</scope>
    <source>
        <strain evidence="1 2">172606-1</strain>
    </source>
</reference>
<dbReference type="AlphaFoldDB" id="A0A6C0GJM9"/>
<keyword evidence="2" id="KW-1185">Reference proteome</keyword>
<gene>
    <name evidence="1" type="ORF">GXP67_16875</name>
</gene>